<feature type="domain" description="HTH cro/C1-type" evidence="2">
    <location>
        <begin position="15"/>
        <end position="69"/>
    </location>
</feature>
<keyword evidence="4" id="KW-1185">Reference proteome</keyword>
<keyword evidence="1" id="KW-0238">DNA-binding</keyword>
<dbReference type="RefSeq" id="WP_229714218.1">
    <property type="nucleotide sequence ID" value="NZ_BMDD01000004.1"/>
</dbReference>
<dbReference type="EMBL" id="BMDD01000004">
    <property type="protein sequence ID" value="GGH81804.1"/>
    <property type="molecule type" value="Genomic_DNA"/>
</dbReference>
<dbReference type="Pfam" id="PF01381">
    <property type="entry name" value="HTH_3"/>
    <property type="match status" value="1"/>
</dbReference>
<dbReference type="InterPro" id="IPR050807">
    <property type="entry name" value="TransReg_Diox_bact_type"/>
</dbReference>
<dbReference type="CDD" id="cd00093">
    <property type="entry name" value="HTH_XRE"/>
    <property type="match status" value="1"/>
</dbReference>
<evidence type="ECO:0000259" key="2">
    <source>
        <dbReference type="PROSITE" id="PS50943"/>
    </source>
</evidence>
<dbReference type="PANTHER" id="PTHR46797:SF1">
    <property type="entry name" value="METHYLPHOSPHONATE SYNTHASE"/>
    <property type="match status" value="1"/>
</dbReference>
<proteinExistence type="predicted"/>
<reference evidence="4" key="1">
    <citation type="journal article" date="2019" name="Int. J. Syst. Evol. Microbiol.">
        <title>The Global Catalogue of Microorganisms (GCM) 10K type strain sequencing project: providing services to taxonomists for standard genome sequencing and annotation.</title>
        <authorList>
            <consortium name="The Broad Institute Genomics Platform"/>
            <consortium name="The Broad Institute Genome Sequencing Center for Infectious Disease"/>
            <person name="Wu L."/>
            <person name="Ma J."/>
        </authorList>
    </citation>
    <scope>NUCLEOTIDE SEQUENCE [LARGE SCALE GENOMIC DNA]</scope>
    <source>
        <strain evidence="4">CCM 8702</strain>
    </source>
</reference>
<accession>A0ABQ1ZYH5</accession>
<evidence type="ECO:0000313" key="3">
    <source>
        <dbReference type="EMBL" id="GGH81804.1"/>
    </source>
</evidence>
<protein>
    <recommendedName>
        <fullName evidence="2">HTH cro/C1-type domain-containing protein</fullName>
    </recommendedName>
</protein>
<dbReference type="Proteomes" id="UP000605427">
    <property type="component" value="Unassembled WGS sequence"/>
</dbReference>
<comment type="caution">
    <text evidence="3">The sequence shown here is derived from an EMBL/GenBank/DDBJ whole genome shotgun (WGS) entry which is preliminary data.</text>
</comment>
<name>A0ABQ1ZYH5_9BACL</name>
<sequence>MSEIIIIKPIIAKIIKGLRLKQKMNQEDLAAACNVDRSYISLLERGKTEPSLTKIFDIAKAFEITASQFVKMIELEQMRMRDVE</sequence>
<dbReference type="SUPFAM" id="SSF47413">
    <property type="entry name" value="lambda repressor-like DNA-binding domains"/>
    <property type="match status" value="1"/>
</dbReference>
<dbReference type="InterPro" id="IPR001387">
    <property type="entry name" value="Cro/C1-type_HTH"/>
</dbReference>
<dbReference type="PROSITE" id="PS50943">
    <property type="entry name" value="HTH_CROC1"/>
    <property type="match status" value="1"/>
</dbReference>
<dbReference type="SMART" id="SM00530">
    <property type="entry name" value="HTH_XRE"/>
    <property type="match status" value="1"/>
</dbReference>
<dbReference type="Gene3D" id="1.10.260.40">
    <property type="entry name" value="lambda repressor-like DNA-binding domains"/>
    <property type="match status" value="1"/>
</dbReference>
<dbReference type="InterPro" id="IPR010982">
    <property type="entry name" value="Lambda_DNA-bd_dom_sf"/>
</dbReference>
<organism evidence="3 4">
    <name type="scientific">Saccharibacillus endophyticus</name>
    <dbReference type="NCBI Taxonomy" id="2060666"/>
    <lineage>
        <taxon>Bacteria</taxon>
        <taxon>Bacillati</taxon>
        <taxon>Bacillota</taxon>
        <taxon>Bacilli</taxon>
        <taxon>Bacillales</taxon>
        <taxon>Paenibacillaceae</taxon>
        <taxon>Saccharibacillus</taxon>
    </lineage>
</organism>
<evidence type="ECO:0000313" key="4">
    <source>
        <dbReference type="Proteomes" id="UP000605427"/>
    </source>
</evidence>
<gene>
    <name evidence="3" type="ORF">GCM10007362_32160</name>
</gene>
<evidence type="ECO:0000256" key="1">
    <source>
        <dbReference type="ARBA" id="ARBA00023125"/>
    </source>
</evidence>
<dbReference type="PANTHER" id="PTHR46797">
    <property type="entry name" value="HTH-TYPE TRANSCRIPTIONAL REGULATOR"/>
    <property type="match status" value="1"/>
</dbReference>